<dbReference type="RefSeq" id="WP_186633616.1">
    <property type="nucleotide sequence ID" value="NZ_JACOAF010000011.1"/>
</dbReference>
<dbReference type="InterPro" id="IPR051172">
    <property type="entry name" value="Chlamydia_OmcB"/>
</dbReference>
<feature type="domain" description="DUF11" evidence="1">
    <location>
        <begin position="891"/>
        <end position="1006"/>
    </location>
</feature>
<feature type="domain" description="DUF11" evidence="1">
    <location>
        <begin position="650"/>
        <end position="764"/>
    </location>
</feature>
<evidence type="ECO:0000313" key="4">
    <source>
        <dbReference type="Proteomes" id="UP000659698"/>
    </source>
</evidence>
<dbReference type="NCBIfam" id="TIGR01451">
    <property type="entry name" value="B_ant_repeat"/>
    <property type="match status" value="7"/>
</dbReference>
<dbReference type="NCBIfam" id="TIGR04183">
    <property type="entry name" value="Por_Secre_tail"/>
    <property type="match status" value="1"/>
</dbReference>
<reference evidence="3 4" key="1">
    <citation type="journal article" date="2019" name="Int. J. Syst. Evol. Microbiol.">
        <title>Rufibacter sediminis sp. nov., isolated from freshwater lake sediment.</title>
        <authorList>
            <person name="Qu J.H."/>
            <person name="Zhang L.J."/>
            <person name="Fu Y.H."/>
            <person name="Li H.F."/>
        </authorList>
    </citation>
    <scope>NUCLEOTIDE SEQUENCE [LARGE SCALE GENOMIC DNA]</scope>
    <source>
        <strain evidence="3 4">H-1</strain>
    </source>
</reference>
<gene>
    <name evidence="3" type="ORF">H7U12_04550</name>
</gene>
<evidence type="ECO:0000259" key="1">
    <source>
        <dbReference type="Pfam" id="PF01345"/>
    </source>
</evidence>
<dbReference type="PANTHER" id="PTHR34819:SF3">
    <property type="entry name" value="CELL SURFACE PROTEIN"/>
    <property type="match status" value="1"/>
</dbReference>
<organism evidence="3 4">
    <name type="scientific">Rufibacter sediminis</name>
    <dbReference type="NCBI Taxonomy" id="2762756"/>
    <lineage>
        <taxon>Bacteria</taxon>
        <taxon>Pseudomonadati</taxon>
        <taxon>Bacteroidota</taxon>
        <taxon>Cytophagia</taxon>
        <taxon>Cytophagales</taxon>
        <taxon>Hymenobacteraceae</taxon>
        <taxon>Rufibacter</taxon>
    </lineage>
</organism>
<dbReference type="Pfam" id="PF18962">
    <property type="entry name" value="Por_Secre_tail"/>
    <property type="match status" value="1"/>
</dbReference>
<dbReference type="InterPro" id="IPR013783">
    <property type="entry name" value="Ig-like_fold"/>
</dbReference>
<feature type="domain" description="DUF11" evidence="1">
    <location>
        <begin position="532"/>
        <end position="643"/>
    </location>
</feature>
<evidence type="ECO:0000259" key="2">
    <source>
        <dbReference type="Pfam" id="PF18962"/>
    </source>
</evidence>
<dbReference type="PANTHER" id="PTHR34819">
    <property type="entry name" value="LARGE CYSTEINE-RICH PERIPLASMIC PROTEIN OMCB"/>
    <property type="match status" value="1"/>
</dbReference>
<dbReference type="EMBL" id="JACOAF010000011">
    <property type="protein sequence ID" value="MBC3538939.1"/>
    <property type="molecule type" value="Genomic_DNA"/>
</dbReference>
<name>A0ABR6VP15_9BACT</name>
<sequence>MVRTLRLLTFALLLFPFTMYGEGSKQLTPNASTAALTSTLNDRVGYLAHDANFPSATGVAITSLSFLKPAGFSRNGATYSKDHRLYIRVKAGETLYYGVRRAVHDQTTANQADLTITLRRTSVDGVDDAGFSQANTLRANTNSTRDMLLVANQNGVIDNATEANNGPNRPARGAFAAVTNGYTPLSITNTTGVDQDYYVEFTQVGESGWTDDGRRFSVYDLWDFTVIDATGAERQGRMRGKLWSFSAGGADNVFSKDFNMYPLIPSEDQAGKFFVKKIELAGIAPQNFFRFVTNRFGSTTAAGTTAEERRKSQNSQIDYPELFNFVNNPDESIWLSAAAPTFTVSINNTCNPTTNGGKSTFNLNTTESSTFIVLINLNGVNGYQPGSADVLLQSSGVKGTRAVEWNGLNGLGQVVPKNTTLNYFFRNGSAPVHFPVWDAEKNLDGFRVQDIRPMAGSNYDGLLFWDDTNLPTSSFPTPQSELFGVVSSSGVHRWGTSTAAAGDLKTVNTWTYGYTGSSQQSATFAYDCSAEVAVTNTASTAPYAIGKEFTYTVTVINNGPLPASNVVVTDQLDATKLQFVSSSDAAYNSTTGAWNVGTLAVGTSKTLTITAKPLAIGTITTTASQTHTEADNVTTDNSASATITVQPSADIAVTNTVPRTSYYNGELVTYTIMAQNLGPNAATGVTITDKLPTGLILQGSTPTGYDATTGVWTVGNLTVNETKTITLTARASQQGTHTTTATVGSRTGYELDLNSSNNTMSNTITVLPSADVAVTNTVSNVNPGQGDAITYTVTAVNNGPSNATNVSVANQLPAGLTITGYTASNGTFDAATGTWTVGTIVTNGSQTLTITAKPTLTGTLAVTSSQTHTEYDAISTNNTASTTITVKPTADVAVTNVITSPFKATYANGDEVTYTVTVSNNGPSTATNVVVTDQLPASLTLVNNSTSTGSYNLTSGTWSVGTLANGASATLTLVGKVNQSAIITTTATQTHTEYDNTNGNNSASNSITSGTGTITADIQVTTGMSAGPYYTGKPITLGVRVDNVGPDAATGVSINALIPAGFTLVSATPKVGTYDATTGIWTLGNLAAGSFTGMNLVVVPNIDNTVTTGKEYTFTATKRTGNESDTNTANNTASATFTVQKAADPTVSVAVTGDVNGVFYKGITEATFTLTVTNNGPDRATNLVGYDTRTGTIDITSAELDKGYNPTTGKWIIPSLNPGESVTLVVKGIPNTTGRLNLGGNIASLDQTDLNLENNKAVALLNVVPVADLQVTNTPAGGPYHNGRSTGFTVTVKNNSTDAATGVKIEDILPANLHFEQATASVGIYDAKSGIWTLGTDLLPGSTETLVIMVKPASGTSVYTTTASVKTANEYDNNTANNSATAQIATEKTADVAIASSIEVGPYYVNGQYLVTITATNNGPDPATGVVVSAHVAPGVTLVPGSGKQSDGTTIDAATGIWTIGTIGVNETKTLTFLAQPITSGILNSYGVKTAQAEFDPNGGNTANGNNSTAVVFEVQDREAAAQVLLTDRHMFFFNTGDHIAELTDPDGPIQSAEIINGSLPGGVRLGNDGALEVDNKFNLVPGTYTLTVRTTDATGGVSATTFTYVISGDWDNDGVADVDDLDDNNDGIITEPGAVNPTADADGDGIYNYLDTDFVHPVYGAFRDVNHDDIHDAFDIDLDGLIRGYDIDIDGDGIPNAIEANGGVAPAGYNPLTGTFTGPVNQYGIPLAVLDANGNMKLPNTDTDGDGHRDFQDIDSDNDGLLDNLEAQSTFGYVARTGADSDRDGLDNAYDPTCGCSTNGTAVALVNTDATDKPDYLDTNSDNDQYEDYVESLDDDQDGITLGDYKTRAAAFEAKTGLGYYTTSDSNNNGIPNWLERVNGTYAFLIPSNKYYHDTDLDGIVDLFDTSNGGATINQPLVLLPGTTDKYEYAARSSALATPLPVTLISFTAKAQKEGVQLVWATASEKDNSFFQVERSADGKDFVAIGQVKGLGNSNVLVSYSFNDVATPEGTVYYRLKQVDIDGKFEYSKTIAVQTKGIAPVQATLKAYPNPTADAVNLDLTKVATAPVTIKVIALDGRLMESLEVTGGSVQKVDLTKVAAGTYLLQMTGIDFETVTRVVKQ</sequence>
<accession>A0ABR6VP15</accession>
<feature type="domain" description="DUF11" evidence="1">
    <location>
        <begin position="1159"/>
        <end position="1259"/>
    </location>
</feature>
<dbReference type="Gene3D" id="2.60.40.1170">
    <property type="entry name" value="Mu homology domain, subdomain B"/>
    <property type="match status" value="1"/>
</dbReference>
<keyword evidence="4" id="KW-1185">Reference proteome</keyword>
<feature type="domain" description="DUF11" evidence="1">
    <location>
        <begin position="771"/>
        <end position="884"/>
    </location>
</feature>
<feature type="domain" description="DUF11" evidence="1">
    <location>
        <begin position="1268"/>
        <end position="1384"/>
    </location>
</feature>
<dbReference type="Gene3D" id="2.60.40.10">
    <property type="entry name" value="Immunoglobulins"/>
    <property type="match status" value="6"/>
</dbReference>
<protein>
    <submittedName>
        <fullName evidence="3">DUF11 domain-containing protein</fullName>
    </submittedName>
</protein>
<dbReference type="InterPro" id="IPR026444">
    <property type="entry name" value="Secre_tail"/>
</dbReference>
<comment type="caution">
    <text evidence="3">The sequence shown here is derived from an EMBL/GenBank/DDBJ whole genome shotgun (WGS) entry which is preliminary data.</text>
</comment>
<dbReference type="Proteomes" id="UP000659698">
    <property type="component" value="Unassembled WGS sequence"/>
</dbReference>
<dbReference type="InterPro" id="IPR001434">
    <property type="entry name" value="OmcB-like_DUF11"/>
</dbReference>
<evidence type="ECO:0000313" key="3">
    <source>
        <dbReference type="EMBL" id="MBC3538939.1"/>
    </source>
</evidence>
<feature type="domain" description="DUF11" evidence="1">
    <location>
        <begin position="1017"/>
        <end position="1136"/>
    </location>
</feature>
<dbReference type="Pfam" id="PF01345">
    <property type="entry name" value="DUF11"/>
    <property type="match status" value="8"/>
</dbReference>
<feature type="domain" description="DUF11" evidence="1">
    <location>
        <begin position="1391"/>
        <end position="1501"/>
    </location>
</feature>
<feature type="domain" description="Secretion system C-terminal sorting" evidence="2">
    <location>
        <begin position="2049"/>
        <end position="2117"/>
    </location>
</feature>
<dbReference type="InterPro" id="IPR047589">
    <property type="entry name" value="DUF11_rpt"/>
</dbReference>
<proteinExistence type="predicted"/>